<evidence type="ECO:0000256" key="1">
    <source>
        <dbReference type="SAM" id="SignalP"/>
    </source>
</evidence>
<organism evidence="2 3">
    <name type="scientific">Flavobacterium chungbukense</name>
    <dbReference type="NCBI Taxonomy" id="877464"/>
    <lineage>
        <taxon>Bacteria</taxon>
        <taxon>Pseudomonadati</taxon>
        <taxon>Bacteroidota</taxon>
        <taxon>Flavobacteriia</taxon>
        <taxon>Flavobacteriales</taxon>
        <taxon>Flavobacteriaceae</taxon>
        <taxon>Flavobacterium</taxon>
    </lineage>
</organism>
<reference evidence="3" key="1">
    <citation type="journal article" date="2019" name="Int. J. Syst. Evol. Microbiol.">
        <title>The Global Catalogue of Microorganisms (GCM) 10K type strain sequencing project: providing services to taxonomists for standard genome sequencing and annotation.</title>
        <authorList>
            <consortium name="The Broad Institute Genomics Platform"/>
            <consortium name="The Broad Institute Genome Sequencing Center for Infectious Disease"/>
            <person name="Wu L."/>
            <person name="Ma J."/>
        </authorList>
    </citation>
    <scope>NUCLEOTIDE SEQUENCE [LARGE SCALE GENOMIC DNA]</scope>
    <source>
        <strain evidence="3">JCM 17386</strain>
    </source>
</reference>
<comment type="caution">
    <text evidence="2">The sequence shown here is derived from an EMBL/GenBank/DDBJ whole genome shotgun (WGS) entry which is preliminary data.</text>
</comment>
<protein>
    <submittedName>
        <fullName evidence="2">Uncharacterized protein</fullName>
    </submittedName>
</protein>
<evidence type="ECO:0000313" key="3">
    <source>
        <dbReference type="Proteomes" id="UP001501333"/>
    </source>
</evidence>
<feature type="signal peptide" evidence="1">
    <location>
        <begin position="1"/>
        <end position="21"/>
    </location>
</feature>
<feature type="chain" id="PRO_5045628175" evidence="1">
    <location>
        <begin position="22"/>
        <end position="102"/>
    </location>
</feature>
<keyword evidence="1" id="KW-0732">Signal</keyword>
<dbReference type="EMBL" id="BAABAO010000005">
    <property type="protein sequence ID" value="GAA4129398.1"/>
    <property type="molecule type" value="Genomic_DNA"/>
</dbReference>
<evidence type="ECO:0000313" key="2">
    <source>
        <dbReference type="EMBL" id="GAA4129398.1"/>
    </source>
</evidence>
<gene>
    <name evidence="2" type="ORF">GCM10022250_19070</name>
</gene>
<dbReference type="Proteomes" id="UP001501333">
    <property type="component" value="Unassembled WGS sequence"/>
</dbReference>
<name>A0ABP7Y1W9_9FLAO</name>
<dbReference type="RefSeq" id="WP_229353901.1">
    <property type="nucleotide sequence ID" value="NZ_BAABAO010000005.1"/>
</dbReference>
<proteinExistence type="predicted"/>
<accession>A0ABP7Y1W9</accession>
<sequence>MKKTALTIGLFSLVVLATSFSAPIDGGAAGGIIRKKDVAFMPIDGGAAGGIIRKRDVAMLPIDGGAAGGIIRKRDVNASEMNSRNLNFASVNQSIGNDKKVD</sequence>
<keyword evidence="3" id="KW-1185">Reference proteome</keyword>